<proteinExistence type="predicted"/>
<dbReference type="RefSeq" id="WP_186954076.1">
    <property type="nucleotide sequence ID" value="NZ_JACOFX010000006.1"/>
</dbReference>
<dbReference type="EMBL" id="JACOFX010000006">
    <property type="protein sequence ID" value="MBC3908518.1"/>
    <property type="molecule type" value="Genomic_DNA"/>
</dbReference>
<keyword evidence="2" id="KW-1185">Reference proteome</keyword>
<accession>A0ABR6Z9S6</accession>
<name>A0ABR6Z9S6_9BURK</name>
<gene>
    <name evidence="1" type="ORF">H8L47_13215</name>
</gene>
<organism evidence="1 2">
    <name type="scientific">Undibacterium umbellatum</name>
    <dbReference type="NCBI Taxonomy" id="2762300"/>
    <lineage>
        <taxon>Bacteria</taxon>
        <taxon>Pseudomonadati</taxon>
        <taxon>Pseudomonadota</taxon>
        <taxon>Betaproteobacteria</taxon>
        <taxon>Burkholderiales</taxon>
        <taxon>Oxalobacteraceae</taxon>
        <taxon>Undibacterium</taxon>
    </lineage>
</organism>
<evidence type="ECO:0000313" key="1">
    <source>
        <dbReference type="EMBL" id="MBC3908518.1"/>
    </source>
</evidence>
<evidence type="ECO:0000313" key="2">
    <source>
        <dbReference type="Proteomes" id="UP000646911"/>
    </source>
</evidence>
<dbReference type="Proteomes" id="UP000646911">
    <property type="component" value="Unassembled WGS sequence"/>
</dbReference>
<sequence length="152" mass="16634">MAYTLQAVVAKSGTFPDIVLKKLQVLRLRCGIDMIPITTAAQDFYGIPHCPLTDGDAKDILPQLLDLCETLSESCKAAYIEAEFFGGDGTQANFLLSEGKVISPLVLSQNAINEALRFLGVNKGKYGDEFEAVGLSWKRFTDDWNSNDLPAE</sequence>
<protein>
    <submittedName>
        <fullName evidence="1">Uncharacterized protein</fullName>
    </submittedName>
</protein>
<comment type="caution">
    <text evidence="1">The sequence shown here is derived from an EMBL/GenBank/DDBJ whole genome shotgun (WGS) entry which is preliminary data.</text>
</comment>
<reference evidence="1 2" key="1">
    <citation type="submission" date="2020-08" db="EMBL/GenBank/DDBJ databases">
        <title>Novel species isolated from subtropical streams in China.</title>
        <authorList>
            <person name="Lu H."/>
        </authorList>
    </citation>
    <scope>NUCLEOTIDE SEQUENCE [LARGE SCALE GENOMIC DNA]</scope>
    <source>
        <strain evidence="1 2">NL8W</strain>
    </source>
</reference>